<dbReference type="InterPro" id="IPR025375">
    <property type="entry name" value="DUF4365"/>
</dbReference>
<dbReference type="AlphaFoldDB" id="A0A5B9W5H2"/>
<dbReference type="KEGG" id="agv:OJF2_39410"/>
<sequence>MTVSKKASQTKMQAARKRRTREHVIEALSVAHLQYFVANAGFTMASSKEDYGYDLVVTTFDRDGYMDPMAVYVQLKASERLTPLADGVSYCFDLDVRDDNQWADEINPVFLILYEASSIRAYWLYFQEYLRQAGGPKPKKGARTIRVRVPKGNRVKTSFFRHARHLKQKVHAELGGGKADA</sequence>
<evidence type="ECO:0000313" key="3">
    <source>
        <dbReference type="Proteomes" id="UP000324233"/>
    </source>
</evidence>
<keyword evidence="3" id="KW-1185">Reference proteome</keyword>
<organism evidence="2 3">
    <name type="scientific">Aquisphaera giovannonii</name>
    <dbReference type="NCBI Taxonomy" id="406548"/>
    <lineage>
        <taxon>Bacteria</taxon>
        <taxon>Pseudomonadati</taxon>
        <taxon>Planctomycetota</taxon>
        <taxon>Planctomycetia</taxon>
        <taxon>Isosphaerales</taxon>
        <taxon>Isosphaeraceae</taxon>
        <taxon>Aquisphaera</taxon>
    </lineage>
</organism>
<gene>
    <name evidence="2" type="ORF">OJF2_39410</name>
</gene>
<dbReference type="EMBL" id="CP042997">
    <property type="protein sequence ID" value="QEH35389.1"/>
    <property type="molecule type" value="Genomic_DNA"/>
</dbReference>
<dbReference type="Proteomes" id="UP000324233">
    <property type="component" value="Chromosome"/>
</dbReference>
<feature type="domain" description="DUF4365" evidence="1">
    <location>
        <begin position="26"/>
        <end position="157"/>
    </location>
</feature>
<dbReference type="Pfam" id="PF14280">
    <property type="entry name" value="DUF4365"/>
    <property type="match status" value="1"/>
</dbReference>
<evidence type="ECO:0000313" key="2">
    <source>
        <dbReference type="EMBL" id="QEH35389.1"/>
    </source>
</evidence>
<evidence type="ECO:0000259" key="1">
    <source>
        <dbReference type="Pfam" id="PF14280"/>
    </source>
</evidence>
<dbReference type="RefSeq" id="WP_168221918.1">
    <property type="nucleotide sequence ID" value="NZ_CP042997.1"/>
</dbReference>
<protein>
    <recommendedName>
        <fullName evidence="1">DUF4365 domain-containing protein</fullName>
    </recommendedName>
</protein>
<accession>A0A5B9W5H2</accession>
<proteinExistence type="predicted"/>
<name>A0A5B9W5H2_9BACT</name>
<reference evidence="2 3" key="1">
    <citation type="submission" date="2019-08" db="EMBL/GenBank/DDBJ databases">
        <title>Deep-cultivation of Planctomycetes and their phenomic and genomic characterization uncovers novel biology.</title>
        <authorList>
            <person name="Wiegand S."/>
            <person name="Jogler M."/>
            <person name="Boedeker C."/>
            <person name="Pinto D."/>
            <person name="Vollmers J."/>
            <person name="Rivas-Marin E."/>
            <person name="Kohn T."/>
            <person name="Peeters S.H."/>
            <person name="Heuer A."/>
            <person name="Rast P."/>
            <person name="Oberbeckmann S."/>
            <person name="Bunk B."/>
            <person name="Jeske O."/>
            <person name="Meyerdierks A."/>
            <person name="Storesund J.E."/>
            <person name="Kallscheuer N."/>
            <person name="Luecker S."/>
            <person name="Lage O.M."/>
            <person name="Pohl T."/>
            <person name="Merkel B.J."/>
            <person name="Hornburger P."/>
            <person name="Mueller R.-W."/>
            <person name="Bruemmer F."/>
            <person name="Labrenz M."/>
            <person name="Spormann A.M."/>
            <person name="Op den Camp H."/>
            <person name="Overmann J."/>
            <person name="Amann R."/>
            <person name="Jetten M.S.M."/>
            <person name="Mascher T."/>
            <person name="Medema M.H."/>
            <person name="Devos D.P."/>
            <person name="Kaster A.-K."/>
            <person name="Ovreas L."/>
            <person name="Rohde M."/>
            <person name="Galperin M.Y."/>
            <person name="Jogler C."/>
        </authorList>
    </citation>
    <scope>NUCLEOTIDE SEQUENCE [LARGE SCALE GENOMIC DNA]</scope>
    <source>
        <strain evidence="2 3">OJF2</strain>
    </source>
</reference>